<organism evidence="1">
    <name type="scientific">Corethrella appendiculata</name>
    <dbReference type="NCBI Taxonomy" id="1370023"/>
    <lineage>
        <taxon>Eukaryota</taxon>
        <taxon>Metazoa</taxon>
        <taxon>Ecdysozoa</taxon>
        <taxon>Arthropoda</taxon>
        <taxon>Hexapoda</taxon>
        <taxon>Insecta</taxon>
        <taxon>Pterygota</taxon>
        <taxon>Neoptera</taxon>
        <taxon>Endopterygota</taxon>
        <taxon>Diptera</taxon>
        <taxon>Nematocera</taxon>
        <taxon>Culicoidea</taxon>
        <taxon>Chaoboridae</taxon>
        <taxon>Corethrella</taxon>
    </lineage>
</organism>
<sequence length="219" mass="26155">YIIDYCNNSDKCKIYVNKPCHKSVLLIKPNYVKNGLISTTTIYRTNPWTLNEFTQDLKYLPNVRKKFIHYLYLETKINPIAIKLYEPRKEFLDYDWGRKICLLIWEHMELDYIMSWLSTLGGAFSSLGDYSLAHANIAEKISIKQFKLALRIGNPIVISRCRLYFSIALIQKQKYRQAKRILRKEYKFAQNVKELDRRNINMILGIWNKLIYSKYLKSY</sequence>
<name>U5ETP7_9DIPT</name>
<proteinExistence type="evidence at transcript level"/>
<dbReference type="InterPro" id="IPR032072">
    <property type="entry name" value="DUF4807"/>
</dbReference>
<dbReference type="PANTHER" id="PTHR36693">
    <property type="entry name" value="GH02722P"/>
    <property type="match status" value="1"/>
</dbReference>
<feature type="non-terminal residue" evidence="1">
    <location>
        <position position="1"/>
    </location>
</feature>
<accession>U5ETP7</accession>
<reference evidence="1" key="1">
    <citation type="journal article" date="2014" name="Insect Biochem. Mol. Biol.">
        <title>An insight into the sialome of the frog biting fly, Corethrella appendiculata.</title>
        <authorList>
            <person name="Ribeiro J.M.C."/>
            <person name="Chagas A.C."/>
            <person name="Pham V.M."/>
            <person name="Lounibos L.P."/>
            <person name="Calvo E."/>
        </authorList>
    </citation>
    <scope>NUCLEOTIDE SEQUENCE</scope>
    <source>
        <tissue evidence="1">Salivary glands</tissue>
    </source>
</reference>
<evidence type="ECO:0000313" key="1">
    <source>
        <dbReference type="EMBL" id="JAB55598.1"/>
    </source>
</evidence>
<protein>
    <submittedName>
        <fullName evidence="1">Uncharacterized protein</fullName>
    </submittedName>
</protein>
<dbReference type="AlphaFoldDB" id="U5ETP7"/>
<dbReference type="EMBL" id="GANO01004273">
    <property type="protein sequence ID" value="JAB55598.1"/>
    <property type="molecule type" value="mRNA"/>
</dbReference>
<dbReference type="PANTHER" id="PTHR36693:SF1">
    <property type="entry name" value="GH02722P"/>
    <property type="match status" value="1"/>
</dbReference>
<dbReference type="Pfam" id="PF16065">
    <property type="entry name" value="DUF4807"/>
    <property type="match status" value="1"/>
</dbReference>